<name>A0A6V7QRT0_ANACO</name>
<gene>
    <name evidence="3" type="ORF">CB5_LOCUS28828</name>
</gene>
<feature type="compositionally biased region" description="Low complexity" evidence="1">
    <location>
        <begin position="47"/>
        <end position="61"/>
    </location>
</feature>
<feature type="compositionally biased region" description="Polar residues" evidence="1">
    <location>
        <begin position="129"/>
        <end position="140"/>
    </location>
</feature>
<feature type="region of interest" description="Disordered" evidence="1">
    <location>
        <begin position="507"/>
        <end position="576"/>
    </location>
</feature>
<feature type="region of interest" description="Disordered" evidence="1">
    <location>
        <begin position="28"/>
        <end position="61"/>
    </location>
</feature>
<dbReference type="SUPFAM" id="SSF51045">
    <property type="entry name" value="WW domain"/>
    <property type="match status" value="2"/>
</dbReference>
<feature type="compositionally biased region" description="Polar residues" evidence="1">
    <location>
        <begin position="154"/>
        <end position="179"/>
    </location>
</feature>
<sequence>MGKRKERRLAAMMAANRRVKLDLFAEPSGEMEGSPVQEEVGGNVNDGQQSGIPTSPSSSGGFHQFPSKGWLVPVNLLLSFGRISAWTLQYEIVAFSVHFVIAGQKEANPLLLLGQYSDDELDEQVIEQPNQAANDSSTVPSGLVEDSSDMRGNVGNNTAEASAAGDTQQEAAQQDSAKISNDGDQKENNAFPAIQPRENEPTIHSLPNASEMQIIGDVSGDWKIVMHEESNQCYYWNIVTGETSWEMPNGLDHKIGTTADGMVVDGQMPYPIESQAVADKAYPGVLASENSEMGAYGNSAFDTSEQPTQYSTVLVGMPSAESAAPDLSSSLEDKAVTTEAADIHSAQLVKHGEDLLQRLILLEGSFDGFELIKREIEIRVSDCKVLSSYGLSLLPFWWHTETQLKQLESTINKVEASSHFESRSCEKTGSQQNPSSKRQSEVIDKSNPPIVVQNIVSSPRTEACNTIDESENVKSNVVIKKEEEEVMLSKVESHIEDVDMDVEMEVDDEENLRGETFPVNTSTDEYPAPSEKILPPNSSLSPLEDATVPPPPEEEFIPPPPPDSEESVPPPPPEEPTVLYPPYTVIPPAYPDQYNIGYTIPTYEYYSPVVSEATNVTYYAPGGSHIIDPQPPSYYEPVTASSALPVSIDVTPVEPIAYNSFSSGVVVPLPVVSSAESTAYYVAAGPTISDITPIVPSVETENSSLSTVKGEPSISAIIAKSEESTVNKGSAASTAPAPGMPSVNGSSTTVASLANPKDQSKVVRSKKRTVAVAPMLRSIKKVSSLVDKWKAAKEELHGEEDEEPESAYEILERKRQKEIEKWRARQISSGEAEDNANFVPLRGDWRDRVKRRRARAKESEDSEIPALASGNEKKQPDLTELSKGLPSGWQVCLLDESTKEVYYGNSITSETTWIRPTT</sequence>
<dbReference type="PROSITE" id="PS01159">
    <property type="entry name" value="WW_DOMAIN_1"/>
    <property type="match status" value="1"/>
</dbReference>
<proteinExistence type="predicted"/>
<feature type="region of interest" description="Disordered" evidence="1">
    <location>
        <begin position="725"/>
        <end position="767"/>
    </location>
</feature>
<dbReference type="PANTHER" id="PTHR47852">
    <property type="entry name" value="OS06G0298400 PROTEIN"/>
    <property type="match status" value="1"/>
</dbReference>
<dbReference type="Gene3D" id="2.20.70.10">
    <property type="match status" value="2"/>
</dbReference>
<feature type="compositionally biased region" description="Polar residues" evidence="1">
    <location>
        <begin position="743"/>
        <end position="752"/>
    </location>
</feature>
<dbReference type="InterPro" id="IPR001202">
    <property type="entry name" value="WW_dom"/>
</dbReference>
<feature type="region of interest" description="Disordered" evidence="1">
    <location>
        <begin position="129"/>
        <end position="208"/>
    </location>
</feature>
<organism evidence="3">
    <name type="scientific">Ananas comosus var. bracteatus</name>
    <name type="common">red pineapple</name>
    <dbReference type="NCBI Taxonomy" id="296719"/>
    <lineage>
        <taxon>Eukaryota</taxon>
        <taxon>Viridiplantae</taxon>
        <taxon>Streptophyta</taxon>
        <taxon>Embryophyta</taxon>
        <taxon>Tracheophyta</taxon>
        <taxon>Spermatophyta</taxon>
        <taxon>Magnoliopsida</taxon>
        <taxon>Liliopsida</taxon>
        <taxon>Poales</taxon>
        <taxon>Bromeliaceae</taxon>
        <taxon>Bromelioideae</taxon>
        <taxon>Ananas</taxon>
    </lineage>
</organism>
<dbReference type="Pfam" id="PF00397">
    <property type="entry name" value="WW"/>
    <property type="match status" value="2"/>
</dbReference>
<feature type="region of interest" description="Disordered" evidence="1">
    <location>
        <begin position="853"/>
        <end position="881"/>
    </location>
</feature>
<dbReference type="InterPro" id="IPR036020">
    <property type="entry name" value="WW_dom_sf"/>
</dbReference>
<feature type="domain" description="WW" evidence="2">
    <location>
        <begin position="883"/>
        <end position="918"/>
    </location>
</feature>
<evidence type="ECO:0000256" key="1">
    <source>
        <dbReference type="SAM" id="MobiDB-lite"/>
    </source>
</evidence>
<accession>A0A6V7QRT0</accession>
<dbReference type="PROSITE" id="PS50020">
    <property type="entry name" value="WW_DOMAIN_2"/>
    <property type="match status" value="2"/>
</dbReference>
<feature type="compositionally biased region" description="Polar residues" evidence="1">
    <location>
        <begin position="427"/>
        <end position="437"/>
    </location>
</feature>
<feature type="compositionally biased region" description="Pro residues" evidence="1">
    <location>
        <begin position="557"/>
        <end position="575"/>
    </location>
</feature>
<dbReference type="AlphaFoldDB" id="A0A6V7QRT0"/>
<dbReference type="SMART" id="SM00456">
    <property type="entry name" value="WW"/>
    <property type="match status" value="2"/>
</dbReference>
<feature type="domain" description="WW" evidence="2">
    <location>
        <begin position="216"/>
        <end position="250"/>
    </location>
</feature>
<dbReference type="EMBL" id="CAJEUB010000004">
    <property type="protein sequence ID" value="CAD1845617.1"/>
    <property type="molecule type" value="Genomic_DNA"/>
</dbReference>
<reference evidence="3" key="1">
    <citation type="submission" date="2020-07" db="EMBL/GenBank/DDBJ databases">
        <authorList>
            <person name="Lin J."/>
        </authorList>
    </citation>
    <scope>NUCLEOTIDE SEQUENCE</scope>
</reference>
<dbReference type="PANTHER" id="PTHR47852:SF2">
    <property type="entry name" value="WW DOMAIN-CONTAINING PROTEIN"/>
    <property type="match status" value="1"/>
</dbReference>
<evidence type="ECO:0000259" key="2">
    <source>
        <dbReference type="PROSITE" id="PS50020"/>
    </source>
</evidence>
<evidence type="ECO:0000313" key="3">
    <source>
        <dbReference type="EMBL" id="CAD1845617.1"/>
    </source>
</evidence>
<protein>
    <recommendedName>
        <fullName evidence="2">WW domain-containing protein</fullName>
    </recommendedName>
</protein>
<feature type="region of interest" description="Disordered" evidence="1">
    <location>
        <begin position="421"/>
        <end position="444"/>
    </location>
</feature>
<dbReference type="CDD" id="cd00201">
    <property type="entry name" value="WW"/>
    <property type="match status" value="2"/>
</dbReference>